<accession>A0ABU8Y7K0</accession>
<dbReference type="RefSeq" id="WP_340197324.1">
    <property type="nucleotide sequence ID" value="NZ_JBBKAP010000063.1"/>
</dbReference>
<dbReference type="EMBL" id="JBBLYY010000031">
    <property type="protein sequence ID" value="MEK0170814.1"/>
    <property type="molecule type" value="Genomic_DNA"/>
</dbReference>
<reference evidence="1 2" key="1">
    <citation type="submission" date="2024-03" db="EMBL/GenBank/DDBJ databases">
        <title>Whole genomes of four grape xylem sap localized bacterial endophytes.</title>
        <authorList>
            <person name="Kumar G."/>
            <person name="Savka M.A."/>
        </authorList>
    </citation>
    <scope>NUCLEOTIDE SEQUENCE [LARGE SCALE GENOMIC DNA]</scope>
    <source>
        <strain evidence="1 2">RIT_GXS8</strain>
    </source>
</reference>
<evidence type="ECO:0000313" key="1">
    <source>
        <dbReference type="EMBL" id="MEK0170814.1"/>
    </source>
</evidence>
<gene>
    <name evidence="1" type="ORF">WMN62_04960</name>
</gene>
<keyword evidence="2" id="KW-1185">Reference proteome</keyword>
<dbReference type="Proteomes" id="UP001370299">
    <property type="component" value="Unassembled WGS sequence"/>
</dbReference>
<protein>
    <submittedName>
        <fullName evidence="1">Uncharacterized protein</fullName>
    </submittedName>
</protein>
<sequence length="208" mass="23956">MIEHGYLYMQKWNHFTRTPDPRGFLSEQECRGRWHQHQDDQMDWFTVVPAEPSVGTFVRRDDGGFEIDPASAVPSWTMEVTPRGGIAIDGPAFQVFVWDANNRNVTLATYSNRWGGRLFLSEVIYKIFPEPDDFRPKERALANKPLFSNQLHLSPNGEGQRTRIDHSKQTKDLEQFHGVDVEPNWANTPDFGDWEALSKKVLEGNPLI</sequence>
<organism evidence="1 2">
    <name type="scientific">Curtobacterium citreum</name>
    <dbReference type="NCBI Taxonomy" id="2036"/>
    <lineage>
        <taxon>Bacteria</taxon>
        <taxon>Bacillati</taxon>
        <taxon>Actinomycetota</taxon>
        <taxon>Actinomycetes</taxon>
        <taxon>Micrococcales</taxon>
        <taxon>Microbacteriaceae</taxon>
        <taxon>Curtobacterium</taxon>
    </lineage>
</organism>
<comment type="caution">
    <text evidence="1">The sequence shown here is derived from an EMBL/GenBank/DDBJ whole genome shotgun (WGS) entry which is preliminary data.</text>
</comment>
<proteinExistence type="predicted"/>
<evidence type="ECO:0000313" key="2">
    <source>
        <dbReference type="Proteomes" id="UP001370299"/>
    </source>
</evidence>
<name>A0ABU8Y7K0_9MICO</name>